<name>A0ABW7N734_9BACT</name>
<feature type="region of interest" description="Disordered" evidence="1">
    <location>
        <begin position="104"/>
        <end position="189"/>
    </location>
</feature>
<feature type="compositionally biased region" description="Basic and acidic residues" evidence="1">
    <location>
        <begin position="174"/>
        <end position="189"/>
    </location>
</feature>
<organism evidence="3 4">
    <name type="scientific">Marinoscillum luteum</name>
    <dbReference type="NCBI Taxonomy" id="861051"/>
    <lineage>
        <taxon>Bacteria</taxon>
        <taxon>Pseudomonadati</taxon>
        <taxon>Bacteroidota</taxon>
        <taxon>Cytophagia</taxon>
        <taxon>Cytophagales</taxon>
        <taxon>Reichenbachiellaceae</taxon>
        <taxon>Marinoscillum</taxon>
    </lineage>
</organism>
<keyword evidence="2" id="KW-1133">Transmembrane helix</keyword>
<proteinExistence type="predicted"/>
<sequence>MGEEKEKKYRKIGWFTSILVQVIMLILFYFLIAWKEPFPPIPSYGIELSFGIEDAGSGEKPLSNPTPTEEPEEEVEEVSADESVNEPLEETAEFQDEVLEEITEPTEAPLVETPSPDVVEKKTETPKVEKPKEGVKEVKPAKTQPKEAEKVTKETLNPAATMPKTEGDPNSTKGEQKEKGAEGKEEGSIDGRALMGEQGSSNGASLQMAGWVWDVKPNPKDASSESGKIVYRIKVDSDGYLTGIELVSSTVSHVVERYYRQSVERLSFTKTNDYSPAPISSGTITFIIRSK</sequence>
<protein>
    <recommendedName>
        <fullName evidence="5">Energy transducer TonB</fullName>
    </recommendedName>
</protein>
<keyword evidence="4" id="KW-1185">Reference proteome</keyword>
<evidence type="ECO:0000256" key="1">
    <source>
        <dbReference type="SAM" id="MobiDB-lite"/>
    </source>
</evidence>
<feature type="region of interest" description="Disordered" evidence="1">
    <location>
        <begin position="53"/>
        <end position="87"/>
    </location>
</feature>
<gene>
    <name evidence="3" type="ORF">ACHKAR_08220</name>
</gene>
<evidence type="ECO:0000256" key="2">
    <source>
        <dbReference type="SAM" id="Phobius"/>
    </source>
</evidence>
<feature type="compositionally biased region" description="Basic and acidic residues" evidence="1">
    <location>
        <begin position="118"/>
        <end position="153"/>
    </location>
</feature>
<dbReference type="EMBL" id="JBIPKE010000015">
    <property type="protein sequence ID" value="MFH6983418.1"/>
    <property type="molecule type" value="Genomic_DNA"/>
</dbReference>
<evidence type="ECO:0000313" key="4">
    <source>
        <dbReference type="Proteomes" id="UP001610063"/>
    </source>
</evidence>
<keyword evidence="2" id="KW-0812">Transmembrane</keyword>
<comment type="caution">
    <text evidence="3">The sequence shown here is derived from an EMBL/GenBank/DDBJ whole genome shotgun (WGS) entry which is preliminary data.</text>
</comment>
<reference evidence="3 4" key="1">
    <citation type="journal article" date="2013" name="Int. J. Syst. Evol. Microbiol.">
        <title>Marinoscillum luteum sp. nov., isolated from marine sediment.</title>
        <authorList>
            <person name="Cha I.T."/>
            <person name="Park S.J."/>
            <person name="Kim S.J."/>
            <person name="Kim J.G."/>
            <person name="Jung M.Y."/>
            <person name="Shin K.S."/>
            <person name="Kwon K.K."/>
            <person name="Yang S.H."/>
            <person name="Seo Y.S."/>
            <person name="Rhee S.K."/>
        </authorList>
    </citation>
    <scope>NUCLEOTIDE SEQUENCE [LARGE SCALE GENOMIC DNA]</scope>
    <source>
        <strain evidence="3 4">KCTC 23939</strain>
    </source>
</reference>
<dbReference type="Proteomes" id="UP001610063">
    <property type="component" value="Unassembled WGS sequence"/>
</dbReference>
<accession>A0ABW7N734</accession>
<feature type="compositionally biased region" description="Acidic residues" evidence="1">
    <location>
        <begin position="69"/>
        <end position="87"/>
    </location>
</feature>
<evidence type="ECO:0000313" key="3">
    <source>
        <dbReference type="EMBL" id="MFH6983418.1"/>
    </source>
</evidence>
<keyword evidence="2" id="KW-0472">Membrane</keyword>
<feature type="transmembrane region" description="Helical" evidence="2">
    <location>
        <begin position="12"/>
        <end position="34"/>
    </location>
</feature>
<evidence type="ECO:0008006" key="5">
    <source>
        <dbReference type="Google" id="ProtNLM"/>
    </source>
</evidence>
<dbReference type="RefSeq" id="WP_395416985.1">
    <property type="nucleotide sequence ID" value="NZ_JBIPKE010000015.1"/>
</dbReference>